<name>A0A1S8L4H4_9CLOT</name>
<dbReference type="RefSeq" id="WP_077833667.1">
    <property type="nucleotide sequence ID" value="NZ_CP096983.1"/>
</dbReference>
<dbReference type="Gene3D" id="2.160.10.10">
    <property type="entry name" value="Hexapeptide repeat proteins"/>
    <property type="match status" value="1"/>
</dbReference>
<dbReference type="STRING" id="84029.CROST_23930"/>
<dbReference type="InterPro" id="IPR011004">
    <property type="entry name" value="Trimer_LpxA-like_sf"/>
</dbReference>
<dbReference type="EC" id="2.3.1.89" evidence="1"/>
<dbReference type="KEGG" id="crw:CROST_025920"/>
<organism evidence="1 2">
    <name type="scientific">Clostridium felsineum</name>
    <dbReference type="NCBI Taxonomy" id="36839"/>
    <lineage>
        <taxon>Bacteria</taxon>
        <taxon>Bacillati</taxon>
        <taxon>Bacillota</taxon>
        <taxon>Clostridia</taxon>
        <taxon>Eubacteriales</taxon>
        <taxon>Clostridiaceae</taxon>
        <taxon>Clostridium</taxon>
    </lineage>
</organism>
<dbReference type="GO" id="GO:0047200">
    <property type="term" value="F:tetrahydrodipicolinate N-acetyltransferase activity"/>
    <property type="evidence" value="ECO:0007669"/>
    <property type="project" value="UniProtKB-EC"/>
</dbReference>
<dbReference type="CDD" id="cd03349">
    <property type="entry name" value="LbH_XAT"/>
    <property type="match status" value="1"/>
</dbReference>
<dbReference type="PANTHER" id="PTHR43300">
    <property type="entry name" value="ACETYLTRANSFERASE"/>
    <property type="match status" value="1"/>
</dbReference>
<keyword evidence="1" id="KW-0808">Transferase</keyword>
<dbReference type="Pfam" id="PF00132">
    <property type="entry name" value="Hexapep"/>
    <property type="match status" value="1"/>
</dbReference>
<keyword evidence="1" id="KW-0012">Acyltransferase</keyword>
<dbReference type="InterPro" id="IPR001451">
    <property type="entry name" value="Hexapep"/>
</dbReference>
<dbReference type="PANTHER" id="PTHR43300:SF6">
    <property type="entry name" value="ACETYLTRANSFERASE YVOF-RELATED"/>
    <property type="match status" value="1"/>
</dbReference>
<accession>A0A1S8L4H4</accession>
<protein>
    <submittedName>
        <fullName evidence="1">2,3,4,5-tetrahydropyridine-2,6-dicarboxylate N-acetyltransferase</fullName>
        <ecNumber evidence="1">2.3.1.89</ecNumber>
    </submittedName>
</protein>
<keyword evidence="2" id="KW-1185">Reference proteome</keyword>
<gene>
    <name evidence="1" type="primary">dapH_3</name>
    <name evidence="1" type="ORF">CROST_025920</name>
</gene>
<dbReference type="EMBL" id="CP096983">
    <property type="protein sequence ID" value="URZ11875.1"/>
    <property type="molecule type" value="Genomic_DNA"/>
</dbReference>
<dbReference type="PROSITE" id="PS00101">
    <property type="entry name" value="HEXAPEP_TRANSFERASES"/>
    <property type="match status" value="1"/>
</dbReference>
<proteinExistence type="predicted"/>
<dbReference type="InterPro" id="IPR018357">
    <property type="entry name" value="Hexapep_transf_CS"/>
</dbReference>
<reference evidence="1 2" key="1">
    <citation type="submission" date="2022-04" db="EMBL/GenBank/DDBJ databases">
        <title>Genome sequence of C. roseum typestrain.</title>
        <authorList>
            <person name="Poehlein A."/>
            <person name="Schoch T."/>
            <person name="Duerre P."/>
            <person name="Daniel R."/>
        </authorList>
    </citation>
    <scope>NUCLEOTIDE SEQUENCE [LARGE SCALE GENOMIC DNA]</scope>
    <source>
        <strain evidence="1 2">DSM 7320</strain>
    </source>
</reference>
<evidence type="ECO:0000313" key="1">
    <source>
        <dbReference type="EMBL" id="URZ11875.1"/>
    </source>
</evidence>
<dbReference type="SUPFAM" id="SSF51161">
    <property type="entry name" value="Trimeric LpxA-like enzymes"/>
    <property type="match status" value="1"/>
</dbReference>
<evidence type="ECO:0000313" key="2">
    <source>
        <dbReference type="Proteomes" id="UP000190951"/>
    </source>
</evidence>
<dbReference type="Proteomes" id="UP000190951">
    <property type="component" value="Chromosome"/>
</dbReference>
<sequence length="317" mass="36860">MIKVISEDSIRTFVFQNGDKKDFPLFTIGKNSYINDINIQASPGNEIINIHIGNYSSIAYNVTLLIDRNHDYKSISTCPMLEVRRKLHRKGQIIIGHDVWIGNNVTILSGVRIGNGAVVGAETLVTKDVEPYAIVVGNPMRMIKYRFHNKEIQKLQSIRWWNWDKSKIDNNIKWFGEEIEAFIDEFYEDINICTDKRNSKAILFIWDFNDKYSIWKKVLKEYLNVFSKEDDIKLVIKVKKEDKLNIGEIHKLIGRKKDAAEILVTKEADEKSLFKDANYFITTRSPNTMKYIDWADEFNVKLLSGVDFPIFSKQSMC</sequence>
<dbReference type="InterPro" id="IPR050179">
    <property type="entry name" value="Trans_hexapeptide_repeat"/>
</dbReference>
<dbReference type="AlphaFoldDB" id="A0A1S8L4H4"/>